<dbReference type="InParanoid" id="A0A669BCD2"/>
<dbReference type="Proteomes" id="UP000005207">
    <property type="component" value="Linkage group LG5"/>
</dbReference>
<dbReference type="GO" id="GO:0005634">
    <property type="term" value="C:nucleus"/>
    <property type="evidence" value="ECO:0007669"/>
    <property type="project" value="UniProtKB-SubCell"/>
</dbReference>
<dbReference type="Ensembl" id="ENSONIT00000063378.1">
    <property type="protein sequence ID" value="ENSONIP00000032135.1"/>
    <property type="gene ID" value="ENSONIG00000029268.1"/>
</dbReference>
<dbReference type="GO" id="GO:0003690">
    <property type="term" value="F:double-stranded DNA binding"/>
    <property type="evidence" value="ECO:0007669"/>
    <property type="project" value="TreeGrafter"/>
</dbReference>
<dbReference type="Pfam" id="PF03859">
    <property type="entry name" value="CG-1"/>
    <property type="match status" value="1"/>
</dbReference>
<dbReference type="OMA" id="NCNEESH"/>
<reference evidence="7" key="1">
    <citation type="submission" date="2012-01" db="EMBL/GenBank/DDBJ databases">
        <title>The Genome Sequence of Oreochromis niloticus (Nile Tilapia).</title>
        <authorList>
            <consortium name="Broad Institute Genome Assembly Team"/>
            <consortium name="Broad Institute Sequencing Platform"/>
            <person name="Di Palma F."/>
            <person name="Johnson J."/>
            <person name="Lander E.S."/>
            <person name="Lindblad-Toh K."/>
        </authorList>
    </citation>
    <scope>NUCLEOTIDE SEQUENCE [LARGE SCALE GENOMIC DNA]</scope>
</reference>
<evidence type="ECO:0000256" key="3">
    <source>
        <dbReference type="ARBA" id="ARBA00023242"/>
    </source>
</evidence>
<dbReference type="AlphaFoldDB" id="A0A669BCD2"/>
<feature type="domain" description="CG-1" evidence="5">
    <location>
        <begin position="42"/>
        <end position="167"/>
    </location>
</feature>
<reference evidence="6" key="2">
    <citation type="submission" date="2025-08" db="UniProtKB">
        <authorList>
            <consortium name="Ensembl"/>
        </authorList>
    </citation>
    <scope>IDENTIFICATION</scope>
</reference>
<keyword evidence="3" id="KW-0539">Nucleus</keyword>
<evidence type="ECO:0000259" key="5">
    <source>
        <dbReference type="PROSITE" id="PS51437"/>
    </source>
</evidence>
<keyword evidence="7" id="KW-1185">Reference proteome</keyword>
<feature type="region of interest" description="Disordered" evidence="4">
    <location>
        <begin position="1"/>
        <end position="25"/>
    </location>
</feature>
<dbReference type="PROSITE" id="PS51437">
    <property type="entry name" value="CG_1"/>
    <property type="match status" value="1"/>
</dbReference>
<evidence type="ECO:0000256" key="1">
    <source>
        <dbReference type="ARBA" id="ARBA00004123"/>
    </source>
</evidence>
<name>A0A669BCD2_ORENI</name>
<organism evidence="6 7">
    <name type="scientific">Oreochromis niloticus</name>
    <name type="common">Nile tilapia</name>
    <name type="synonym">Tilapia nilotica</name>
    <dbReference type="NCBI Taxonomy" id="8128"/>
    <lineage>
        <taxon>Eukaryota</taxon>
        <taxon>Metazoa</taxon>
        <taxon>Chordata</taxon>
        <taxon>Craniata</taxon>
        <taxon>Vertebrata</taxon>
        <taxon>Euteleostomi</taxon>
        <taxon>Actinopterygii</taxon>
        <taxon>Neopterygii</taxon>
        <taxon>Teleostei</taxon>
        <taxon>Neoteleostei</taxon>
        <taxon>Acanthomorphata</taxon>
        <taxon>Ovalentaria</taxon>
        <taxon>Cichlomorphae</taxon>
        <taxon>Cichliformes</taxon>
        <taxon>Cichlidae</taxon>
        <taxon>African cichlids</taxon>
        <taxon>Pseudocrenilabrinae</taxon>
        <taxon>Oreochromini</taxon>
        <taxon>Oreochromis</taxon>
    </lineage>
</organism>
<dbReference type="InterPro" id="IPR005559">
    <property type="entry name" value="CG-1_dom"/>
</dbReference>
<sequence length="167" mass="19056">MVRIAVGYTGHTPPKSDDTDANNEPGQLKIYLPKKLLECLPKCSSLPKERHRWNTNEEIAAYLITFEKHDEWLTTSPKTRPQNGSMILYNRKKVKYRKDGYCWKKRKDGKTTREDHMKLKVQGVEVRGCSGKTRATYWCQSFILSLPPPVPVSIPPSVSPLSPSLSL</sequence>
<accession>A0A669BCD2</accession>
<dbReference type="GO" id="GO:0003712">
    <property type="term" value="F:transcription coregulator activity"/>
    <property type="evidence" value="ECO:0007669"/>
    <property type="project" value="TreeGrafter"/>
</dbReference>
<evidence type="ECO:0000256" key="2">
    <source>
        <dbReference type="ARBA" id="ARBA00023163"/>
    </source>
</evidence>
<dbReference type="GO" id="GO:0006357">
    <property type="term" value="P:regulation of transcription by RNA polymerase II"/>
    <property type="evidence" value="ECO:0007669"/>
    <property type="project" value="TreeGrafter"/>
</dbReference>
<evidence type="ECO:0000256" key="4">
    <source>
        <dbReference type="SAM" id="MobiDB-lite"/>
    </source>
</evidence>
<keyword evidence="2" id="KW-0804">Transcription</keyword>
<dbReference type="PANTHER" id="PTHR23335:SF11">
    <property type="entry name" value="CALMODULIN-BINDING TRANSCRIPTION ACTIVATOR 1"/>
    <property type="match status" value="1"/>
</dbReference>
<proteinExistence type="predicted"/>
<dbReference type="GeneTree" id="ENSGT00940000165359"/>
<dbReference type="PANTHER" id="PTHR23335">
    <property type="entry name" value="CALMODULIN-BINDING TRANSCRIPTION ACTIVATOR CAMTA"/>
    <property type="match status" value="1"/>
</dbReference>
<comment type="subcellular location">
    <subcellularLocation>
        <location evidence="1">Nucleus</location>
    </subcellularLocation>
</comment>
<evidence type="ECO:0000313" key="7">
    <source>
        <dbReference type="Proteomes" id="UP000005207"/>
    </source>
</evidence>
<protein>
    <recommendedName>
        <fullName evidence="5">CG-1 domain-containing protein</fullName>
    </recommendedName>
</protein>
<reference evidence="6" key="3">
    <citation type="submission" date="2025-09" db="UniProtKB">
        <authorList>
            <consortium name="Ensembl"/>
        </authorList>
    </citation>
    <scope>IDENTIFICATION</scope>
</reference>
<dbReference type="SMART" id="SM01076">
    <property type="entry name" value="CG-1"/>
    <property type="match status" value="1"/>
</dbReference>
<evidence type="ECO:0000313" key="6">
    <source>
        <dbReference type="Ensembl" id="ENSONIP00000032135.1"/>
    </source>
</evidence>